<sequence length="66" mass="7533">MLYGLWGNLNFYVPAETYGAAETCHAAIGWIRCFESVNWPDFFKEQATDQADKSDTRPFPDKQAGR</sequence>
<organism evidence="2 3">
    <name type="scientific">Desulfonema magnum</name>
    <dbReference type="NCBI Taxonomy" id="45655"/>
    <lineage>
        <taxon>Bacteria</taxon>
        <taxon>Pseudomonadati</taxon>
        <taxon>Thermodesulfobacteriota</taxon>
        <taxon>Desulfobacteria</taxon>
        <taxon>Desulfobacterales</taxon>
        <taxon>Desulfococcaceae</taxon>
        <taxon>Desulfonema</taxon>
    </lineage>
</organism>
<proteinExistence type="predicted"/>
<reference evidence="2" key="1">
    <citation type="journal article" date="2021" name="Microb. Physiol.">
        <title>Proteogenomic Insights into the Physiology of Marine, Sulfate-Reducing, Filamentous Desulfonema limicola and Desulfonema magnum.</title>
        <authorList>
            <person name="Schnaars V."/>
            <person name="Wohlbrand L."/>
            <person name="Scheve S."/>
            <person name="Hinrichs C."/>
            <person name="Reinhardt R."/>
            <person name="Rabus R."/>
        </authorList>
    </citation>
    <scope>NUCLEOTIDE SEQUENCE</scope>
    <source>
        <strain evidence="2">4be13</strain>
    </source>
</reference>
<evidence type="ECO:0000256" key="1">
    <source>
        <dbReference type="SAM" id="MobiDB-lite"/>
    </source>
</evidence>
<dbReference type="EMBL" id="CP061800">
    <property type="protein sequence ID" value="QTA87883.1"/>
    <property type="molecule type" value="Genomic_DNA"/>
</dbReference>
<dbReference type="KEGG" id="dmm:dnm_039230"/>
<gene>
    <name evidence="2" type="ORF">dnm_039230</name>
</gene>
<accession>A0A975GPG6</accession>
<feature type="region of interest" description="Disordered" evidence="1">
    <location>
        <begin position="45"/>
        <end position="66"/>
    </location>
</feature>
<evidence type="ECO:0000313" key="3">
    <source>
        <dbReference type="Proteomes" id="UP000663722"/>
    </source>
</evidence>
<protein>
    <submittedName>
        <fullName evidence="2">Uncharacterized protein</fullName>
    </submittedName>
</protein>
<dbReference type="Proteomes" id="UP000663722">
    <property type="component" value="Chromosome"/>
</dbReference>
<name>A0A975GPG6_9BACT</name>
<evidence type="ECO:0000313" key="2">
    <source>
        <dbReference type="EMBL" id="QTA87883.1"/>
    </source>
</evidence>
<dbReference type="AlphaFoldDB" id="A0A975GPG6"/>
<keyword evidence="3" id="KW-1185">Reference proteome</keyword>